<comment type="caution">
    <text evidence="9">The sequence shown here is derived from an EMBL/GenBank/DDBJ whole genome shotgun (WGS) entry which is preliminary data.</text>
</comment>
<organism evidence="9 10">
    <name type="scientific">Clostridium omnivorum</name>
    <dbReference type="NCBI Taxonomy" id="1604902"/>
    <lineage>
        <taxon>Bacteria</taxon>
        <taxon>Bacillati</taxon>
        <taxon>Bacillota</taxon>
        <taxon>Clostridia</taxon>
        <taxon>Eubacteriales</taxon>
        <taxon>Clostridiaceae</taxon>
        <taxon>Clostridium</taxon>
    </lineage>
</organism>
<sequence length="369" mass="41854">MKIKISVYQLFSLMVMLPYATASLYFLTPELKQNVWIGILVYILPSIALQCIYLYLFKKYPKDTIVSYMPKILGKFIGTILSVVYILYFAYIAARDLRDFVELLLTDVIAYMPPYVIYICIMSIVTYGIYKGFENVARMAGVIIIVFALSLVIESTFLMITPHAIDFKNLLPIAEDGLIDIIKKGWPLITFPYGETITFTMLYPYVNQPEKVKSAAYLSIIVEGIILSLVNVMFIVSLGAQYAALSIFPHIVAMRLIRFGGFINRFDILLVILMIYAAFFKISVLTYVSVLGTAQIFKLKDTKTLVVPFCVVIGIASALIARNYPEHIKLGLDFTVKYIHIPVQIVIPLVVLLVYNIKVLFQKKLGNYN</sequence>
<keyword evidence="7 8" id="KW-0472">Membrane</keyword>
<protein>
    <submittedName>
        <fullName evidence="9">Germination protein GerKB</fullName>
    </submittedName>
</protein>
<feature type="transmembrane region" description="Helical" evidence="8">
    <location>
        <begin position="76"/>
        <end position="94"/>
    </location>
</feature>
<dbReference type="EMBL" id="BRXR01000001">
    <property type="protein sequence ID" value="GLC31414.1"/>
    <property type="molecule type" value="Genomic_DNA"/>
</dbReference>
<feature type="transmembrane region" description="Helical" evidence="8">
    <location>
        <begin position="7"/>
        <end position="28"/>
    </location>
</feature>
<feature type="transmembrane region" description="Helical" evidence="8">
    <location>
        <begin position="109"/>
        <end position="130"/>
    </location>
</feature>
<feature type="transmembrane region" description="Helical" evidence="8">
    <location>
        <begin position="304"/>
        <end position="321"/>
    </location>
</feature>
<dbReference type="RefSeq" id="WP_264850701.1">
    <property type="nucleotide sequence ID" value="NZ_BRXR01000001.1"/>
</dbReference>
<evidence type="ECO:0000256" key="1">
    <source>
        <dbReference type="ARBA" id="ARBA00004141"/>
    </source>
</evidence>
<feature type="transmembrane region" description="Helical" evidence="8">
    <location>
        <begin position="268"/>
        <end position="292"/>
    </location>
</feature>
<feature type="transmembrane region" description="Helical" evidence="8">
    <location>
        <begin position="142"/>
        <end position="165"/>
    </location>
</feature>
<evidence type="ECO:0000256" key="4">
    <source>
        <dbReference type="ARBA" id="ARBA00022544"/>
    </source>
</evidence>
<dbReference type="Proteomes" id="UP001208567">
    <property type="component" value="Unassembled WGS sequence"/>
</dbReference>
<evidence type="ECO:0000256" key="8">
    <source>
        <dbReference type="SAM" id="Phobius"/>
    </source>
</evidence>
<evidence type="ECO:0000256" key="2">
    <source>
        <dbReference type="ARBA" id="ARBA00007998"/>
    </source>
</evidence>
<name>A0ABQ5N888_9CLOT</name>
<evidence type="ECO:0000256" key="3">
    <source>
        <dbReference type="ARBA" id="ARBA00022448"/>
    </source>
</evidence>
<accession>A0ABQ5N888</accession>
<keyword evidence="3" id="KW-0813">Transport</keyword>
<feature type="transmembrane region" description="Helical" evidence="8">
    <location>
        <begin position="185"/>
        <end position="203"/>
    </location>
</feature>
<dbReference type="Pfam" id="PF03845">
    <property type="entry name" value="Spore_permease"/>
    <property type="match status" value="1"/>
</dbReference>
<gene>
    <name evidence="9" type="primary">gerKB_2</name>
    <name evidence="9" type="ORF">bsdE14_28240</name>
</gene>
<feature type="transmembrane region" description="Helical" evidence="8">
    <location>
        <begin position="215"/>
        <end position="248"/>
    </location>
</feature>
<evidence type="ECO:0000256" key="6">
    <source>
        <dbReference type="ARBA" id="ARBA00022989"/>
    </source>
</evidence>
<keyword evidence="6 8" id="KW-1133">Transmembrane helix</keyword>
<dbReference type="InterPro" id="IPR004761">
    <property type="entry name" value="Spore_GerAB"/>
</dbReference>
<comment type="similarity">
    <text evidence="2">Belongs to the amino acid-polyamine-organocation (APC) superfamily. Spore germination protein (SGP) (TC 2.A.3.9) family.</text>
</comment>
<evidence type="ECO:0000256" key="5">
    <source>
        <dbReference type="ARBA" id="ARBA00022692"/>
    </source>
</evidence>
<evidence type="ECO:0000313" key="9">
    <source>
        <dbReference type="EMBL" id="GLC31414.1"/>
    </source>
</evidence>
<dbReference type="PANTHER" id="PTHR34975:SF2">
    <property type="entry name" value="SPORE GERMINATION PROTEIN A2"/>
    <property type="match status" value="1"/>
</dbReference>
<feature type="transmembrane region" description="Helical" evidence="8">
    <location>
        <begin position="34"/>
        <end position="56"/>
    </location>
</feature>
<keyword evidence="10" id="KW-1185">Reference proteome</keyword>
<proteinExistence type="inferred from homology"/>
<keyword evidence="5 8" id="KW-0812">Transmembrane</keyword>
<dbReference type="PANTHER" id="PTHR34975">
    <property type="entry name" value="SPORE GERMINATION PROTEIN A2"/>
    <property type="match status" value="1"/>
</dbReference>
<dbReference type="NCBIfam" id="TIGR00912">
    <property type="entry name" value="2A0309"/>
    <property type="match status" value="1"/>
</dbReference>
<evidence type="ECO:0000313" key="10">
    <source>
        <dbReference type="Proteomes" id="UP001208567"/>
    </source>
</evidence>
<feature type="transmembrane region" description="Helical" evidence="8">
    <location>
        <begin position="341"/>
        <end position="361"/>
    </location>
</feature>
<comment type="subcellular location">
    <subcellularLocation>
        <location evidence="1">Membrane</location>
        <topology evidence="1">Multi-pass membrane protein</topology>
    </subcellularLocation>
</comment>
<reference evidence="9 10" key="1">
    <citation type="journal article" date="2024" name="Int. J. Syst. Evol. Microbiol.">
        <title>Clostridium omnivorum sp. nov., isolated from anoxic soil under the treatment of reductive soil disinfestation.</title>
        <authorList>
            <person name="Ueki A."/>
            <person name="Tonouchi A."/>
            <person name="Kaku N."/>
            <person name="Honma S."/>
            <person name="Ueki K."/>
        </authorList>
    </citation>
    <scope>NUCLEOTIDE SEQUENCE [LARGE SCALE GENOMIC DNA]</scope>
    <source>
        <strain evidence="9 10">E14</strain>
    </source>
</reference>
<evidence type="ECO:0000256" key="7">
    <source>
        <dbReference type="ARBA" id="ARBA00023136"/>
    </source>
</evidence>
<keyword evidence="4" id="KW-0309">Germination</keyword>